<feature type="region of interest" description="Disordered" evidence="1">
    <location>
        <begin position="272"/>
        <end position="318"/>
    </location>
</feature>
<sequence length="428" mass="45995">MPIGFASPDLATVDGLFSRARRRFVRLLAYTVVLPLCSCSRSDADEAFSRAIAALFAVLAAWDHTDAAQTIRLDISAACSDASHTHAVDAAQPAPVLRLLPSTVLKSVPRITFVDFARRQWYRIDGAAACRICASLPDLLDATLLINDDAALPPAVRRQTRHGIARVLDTLPPSLSSLYIDAPDCTPLNEAFSPPRLDAHQDSLSLALHRLTLFASLTTVRIVGGLPVAPELFWPPHYDEPGTALPTWPSLQKLTISFSLVAPSGKWYVAGPSSNNAPASSDESASADDEPDDSDDGDDDDDDNATRTSLVASGMHPTQSFRSDAVPALVNPLFLAIARAASRMPRLKYLEASARLRAAKGNDNPALATVFATPGTRHYLDKRHGGLQANLAKTRVYVSAPGMDGLLDSRVVWAWEKGFGVGVARLVF</sequence>
<protein>
    <submittedName>
        <fullName evidence="2">Uncharacterized protein</fullName>
    </submittedName>
</protein>
<organism evidence="2 3">
    <name type="scientific">Diplodia seriata</name>
    <dbReference type="NCBI Taxonomy" id="420778"/>
    <lineage>
        <taxon>Eukaryota</taxon>
        <taxon>Fungi</taxon>
        <taxon>Dikarya</taxon>
        <taxon>Ascomycota</taxon>
        <taxon>Pezizomycotina</taxon>
        <taxon>Dothideomycetes</taxon>
        <taxon>Dothideomycetes incertae sedis</taxon>
        <taxon>Botryosphaeriales</taxon>
        <taxon>Botryosphaeriaceae</taxon>
        <taxon>Diplodia</taxon>
    </lineage>
</organism>
<comment type="caution">
    <text evidence="2">The sequence shown here is derived from an EMBL/GenBank/DDBJ whole genome shotgun (WGS) entry which is preliminary data.</text>
</comment>
<proteinExistence type="predicted"/>
<feature type="compositionally biased region" description="Polar residues" evidence="1">
    <location>
        <begin position="306"/>
        <end position="318"/>
    </location>
</feature>
<name>A0ABR3CAI1_9PEZI</name>
<evidence type="ECO:0000256" key="1">
    <source>
        <dbReference type="SAM" id="MobiDB-lite"/>
    </source>
</evidence>
<evidence type="ECO:0000313" key="2">
    <source>
        <dbReference type="EMBL" id="KAL0257642.1"/>
    </source>
</evidence>
<evidence type="ECO:0000313" key="3">
    <source>
        <dbReference type="Proteomes" id="UP001430584"/>
    </source>
</evidence>
<dbReference type="Proteomes" id="UP001430584">
    <property type="component" value="Unassembled WGS sequence"/>
</dbReference>
<dbReference type="EMBL" id="JAJVCZ030000007">
    <property type="protein sequence ID" value="KAL0257642.1"/>
    <property type="molecule type" value="Genomic_DNA"/>
</dbReference>
<feature type="compositionally biased region" description="Acidic residues" evidence="1">
    <location>
        <begin position="285"/>
        <end position="303"/>
    </location>
</feature>
<accession>A0ABR3CAI1</accession>
<keyword evidence="3" id="KW-1185">Reference proteome</keyword>
<feature type="compositionally biased region" description="Low complexity" evidence="1">
    <location>
        <begin position="272"/>
        <end position="284"/>
    </location>
</feature>
<dbReference type="RefSeq" id="XP_066630671.1">
    <property type="nucleotide sequence ID" value="XM_066778234.1"/>
</dbReference>
<dbReference type="GeneID" id="92010890"/>
<reference evidence="2 3" key="1">
    <citation type="submission" date="2024-02" db="EMBL/GenBank/DDBJ databases">
        <title>De novo assembly and annotation of 12 fungi associated with fruit tree decline syndrome in Ontario, Canada.</title>
        <authorList>
            <person name="Sulman M."/>
            <person name="Ellouze W."/>
            <person name="Ilyukhin E."/>
        </authorList>
    </citation>
    <scope>NUCLEOTIDE SEQUENCE [LARGE SCALE GENOMIC DNA]</scope>
    <source>
        <strain evidence="2 3">FDS-637</strain>
    </source>
</reference>
<gene>
    <name evidence="2" type="ORF">SLS55_006805</name>
</gene>